<gene>
    <name evidence="12" type="primary">ftsE</name>
    <name evidence="14" type="ORF">FHS48_000424</name>
</gene>
<dbReference type="InterPro" id="IPR027417">
    <property type="entry name" value="P-loop_NTPase"/>
</dbReference>
<comment type="subunit">
    <text evidence="12">Homodimer. Forms a membrane-associated complex with FtsX.</text>
</comment>
<evidence type="ECO:0000256" key="8">
    <source>
        <dbReference type="ARBA" id="ARBA00022741"/>
    </source>
</evidence>
<dbReference type="PANTHER" id="PTHR24220">
    <property type="entry name" value="IMPORT ATP-BINDING PROTEIN"/>
    <property type="match status" value="1"/>
</dbReference>
<dbReference type="InterPro" id="IPR003439">
    <property type="entry name" value="ABC_transporter-like_ATP-bd"/>
</dbReference>
<dbReference type="SMART" id="SM00382">
    <property type="entry name" value="AAA"/>
    <property type="match status" value="1"/>
</dbReference>
<comment type="subcellular location">
    <subcellularLocation>
        <location evidence="12">Cell inner membrane</location>
        <topology evidence="12">Peripheral membrane protein</topology>
        <orientation evidence="12">Cytoplasmic side</orientation>
    </subcellularLocation>
    <subcellularLocation>
        <location evidence="2">Cell membrane</location>
        <topology evidence="2">Peripheral membrane protein</topology>
    </subcellularLocation>
</comment>
<protein>
    <recommendedName>
        <fullName evidence="4 12">Cell division ATP-binding protein FtsE</fullName>
    </recommendedName>
</protein>
<evidence type="ECO:0000256" key="10">
    <source>
        <dbReference type="ARBA" id="ARBA00023136"/>
    </source>
</evidence>
<feature type="domain" description="ABC transporter" evidence="13">
    <location>
        <begin position="24"/>
        <end position="259"/>
    </location>
</feature>
<dbReference type="RefSeq" id="WP_184260824.1">
    <property type="nucleotide sequence ID" value="NZ_JACIIX010000001.1"/>
</dbReference>
<sequence length="265" mass="28731">MAFKAGQNKGRTSRIVDAEGSTAIRFDNVSLRYGTGPDVLQDISFYLDPGSFHFLTGQSGAGKTSLLSLLYLARRPTQGSVQMFGRDVSSAPRDALPALRRRIGVVFQEFRLLDHLSTLDNVALPLRVAGVSEAEIQRHVPELLGWVGLSRHLHATPPTLSGGQKQRVAIARAVINRPDLLVADEPTGSVDDRTATRLMHLFMELNRLGTTVLIATHNEGLVRKFPFERLHLEGGQVSVLPPLAGWAAGDGLFAGGNPLADLEDL</sequence>
<accession>A0A7X0DKK7</accession>
<dbReference type="InterPro" id="IPR015854">
    <property type="entry name" value="ABC_transpr_LolD-like"/>
</dbReference>
<comment type="caution">
    <text evidence="14">The sequence shown here is derived from an EMBL/GenBank/DDBJ whole genome shotgun (WGS) entry which is preliminary data.</text>
</comment>
<dbReference type="CDD" id="cd03255">
    <property type="entry name" value="ABC_MJ0796_LolCDE_FtsE"/>
    <property type="match status" value="1"/>
</dbReference>
<evidence type="ECO:0000256" key="11">
    <source>
        <dbReference type="ARBA" id="ARBA00023306"/>
    </source>
</evidence>
<evidence type="ECO:0000256" key="5">
    <source>
        <dbReference type="ARBA" id="ARBA00022448"/>
    </source>
</evidence>
<keyword evidence="8 12" id="KW-0547">Nucleotide-binding</keyword>
<dbReference type="Pfam" id="PF00005">
    <property type="entry name" value="ABC_tran"/>
    <property type="match status" value="1"/>
</dbReference>
<evidence type="ECO:0000259" key="13">
    <source>
        <dbReference type="PROSITE" id="PS50893"/>
    </source>
</evidence>
<evidence type="ECO:0000256" key="2">
    <source>
        <dbReference type="ARBA" id="ARBA00004202"/>
    </source>
</evidence>
<evidence type="ECO:0000256" key="6">
    <source>
        <dbReference type="ARBA" id="ARBA00022475"/>
    </source>
</evidence>
<dbReference type="NCBIfam" id="TIGR02673">
    <property type="entry name" value="FtsE"/>
    <property type="match status" value="1"/>
</dbReference>
<keyword evidence="11 12" id="KW-0131">Cell cycle</keyword>
<keyword evidence="6 12" id="KW-1003">Cell membrane</keyword>
<dbReference type="PROSITE" id="PS50893">
    <property type="entry name" value="ABC_TRANSPORTER_2"/>
    <property type="match status" value="1"/>
</dbReference>
<dbReference type="GO" id="GO:0005886">
    <property type="term" value="C:plasma membrane"/>
    <property type="evidence" value="ECO:0007669"/>
    <property type="project" value="UniProtKB-SubCell"/>
</dbReference>
<dbReference type="GO" id="GO:0051301">
    <property type="term" value="P:cell division"/>
    <property type="evidence" value="ECO:0007669"/>
    <property type="project" value="UniProtKB-UniRule"/>
</dbReference>
<comment type="similarity">
    <text evidence="3 12">Belongs to the ABC transporter superfamily.</text>
</comment>
<dbReference type="Proteomes" id="UP000544872">
    <property type="component" value="Unassembled WGS sequence"/>
</dbReference>
<evidence type="ECO:0000313" key="15">
    <source>
        <dbReference type="Proteomes" id="UP000544872"/>
    </source>
</evidence>
<proteinExistence type="inferred from homology"/>
<evidence type="ECO:0000256" key="7">
    <source>
        <dbReference type="ARBA" id="ARBA00022618"/>
    </source>
</evidence>
<dbReference type="AlphaFoldDB" id="A0A7X0DKK7"/>
<dbReference type="GO" id="GO:0016887">
    <property type="term" value="F:ATP hydrolysis activity"/>
    <property type="evidence" value="ECO:0007669"/>
    <property type="project" value="InterPro"/>
</dbReference>
<reference evidence="14 15" key="1">
    <citation type="submission" date="2020-08" db="EMBL/GenBank/DDBJ databases">
        <title>Genomic Encyclopedia of Type Strains, Phase IV (KMG-IV): sequencing the most valuable type-strain genomes for metagenomic binning, comparative biology and taxonomic classification.</title>
        <authorList>
            <person name="Goeker M."/>
        </authorList>
    </citation>
    <scope>NUCLEOTIDE SEQUENCE [LARGE SCALE GENOMIC DNA]</scope>
    <source>
        <strain evidence="14 15">DSM 11590</strain>
    </source>
</reference>
<keyword evidence="10 12" id="KW-0472">Membrane</keyword>
<keyword evidence="9 12" id="KW-0067">ATP-binding</keyword>
<evidence type="ECO:0000256" key="1">
    <source>
        <dbReference type="ARBA" id="ARBA00002579"/>
    </source>
</evidence>
<dbReference type="GO" id="GO:0005524">
    <property type="term" value="F:ATP binding"/>
    <property type="evidence" value="ECO:0007669"/>
    <property type="project" value="UniProtKB-UniRule"/>
</dbReference>
<keyword evidence="5" id="KW-0813">Transport</keyword>
<dbReference type="PROSITE" id="PS00211">
    <property type="entry name" value="ABC_TRANSPORTER_1"/>
    <property type="match status" value="1"/>
</dbReference>
<organism evidence="14 15">
    <name type="scientific">Novispirillum itersonii</name>
    <name type="common">Aquaspirillum itersonii</name>
    <dbReference type="NCBI Taxonomy" id="189"/>
    <lineage>
        <taxon>Bacteria</taxon>
        <taxon>Pseudomonadati</taxon>
        <taxon>Pseudomonadota</taxon>
        <taxon>Alphaproteobacteria</taxon>
        <taxon>Rhodospirillales</taxon>
        <taxon>Novispirillaceae</taxon>
        <taxon>Novispirillum</taxon>
    </lineage>
</organism>
<evidence type="ECO:0000313" key="14">
    <source>
        <dbReference type="EMBL" id="MBB6209043.1"/>
    </source>
</evidence>
<comment type="function">
    <text evidence="1">Part of the ABC transporter FtsEX involved in cellular division. Important for assembly or stability of the septal ring.</text>
</comment>
<dbReference type="Gene3D" id="3.40.50.300">
    <property type="entry name" value="P-loop containing nucleotide triphosphate hydrolases"/>
    <property type="match status" value="1"/>
</dbReference>
<keyword evidence="7 12" id="KW-0132">Cell division</keyword>
<evidence type="ECO:0000256" key="4">
    <source>
        <dbReference type="ARBA" id="ARBA00020019"/>
    </source>
</evidence>
<dbReference type="InterPro" id="IPR017871">
    <property type="entry name" value="ABC_transporter-like_CS"/>
</dbReference>
<keyword evidence="15" id="KW-1185">Reference proteome</keyword>
<dbReference type="FunFam" id="3.40.50.300:FF:000056">
    <property type="entry name" value="Cell division ATP-binding protein FtsE"/>
    <property type="match status" value="1"/>
</dbReference>
<name>A0A7X0DKK7_NOVIT</name>
<dbReference type="InterPro" id="IPR005286">
    <property type="entry name" value="Cell_div_FtsE"/>
</dbReference>
<dbReference type="PANTHER" id="PTHR24220:SF470">
    <property type="entry name" value="CELL DIVISION ATP-BINDING PROTEIN FTSE"/>
    <property type="match status" value="1"/>
</dbReference>
<evidence type="ECO:0000256" key="9">
    <source>
        <dbReference type="ARBA" id="ARBA00022840"/>
    </source>
</evidence>
<dbReference type="GO" id="GO:0022857">
    <property type="term" value="F:transmembrane transporter activity"/>
    <property type="evidence" value="ECO:0007669"/>
    <property type="project" value="TreeGrafter"/>
</dbReference>
<dbReference type="SUPFAM" id="SSF52540">
    <property type="entry name" value="P-loop containing nucleoside triphosphate hydrolases"/>
    <property type="match status" value="1"/>
</dbReference>
<dbReference type="EMBL" id="JACIIX010000001">
    <property type="protein sequence ID" value="MBB6209043.1"/>
    <property type="molecule type" value="Genomic_DNA"/>
</dbReference>
<evidence type="ECO:0000256" key="12">
    <source>
        <dbReference type="RuleBase" id="RU365094"/>
    </source>
</evidence>
<dbReference type="InterPro" id="IPR017911">
    <property type="entry name" value="MacB-like_ATP-bd"/>
</dbReference>
<dbReference type="InterPro" id="IPR003593">
    <property type="entry name" value="AAA+_ATPase"/>
</dbReference>
<evidence type="ECO:0000256" key="3">
    <source>
        <dbReference type="ARBA" id="ARBA00005417"/>
    </source>
</evidence>